<comment type="caution">
    <text evidence="4">The sequence shown here is derived from an EMBL/GenBank/DDBJ whole genome shotgun (WGS) entry which is preliminary data.</text>
</comment>
<keyword evidence="1" id="KW-0547">Nucleotide-binding</keyword>
<evidence type="ECO:0000256" key="2">
    <source>
        <dbReference type="ARBA" id="ARBA00022840"/>
    </source>
</evidence>
<dbReference type="RefSeq" id="WP_106176417.1">
    <property type="nucleotide sequence ID" value="NZ_PVNH01000001.1"/>
</dbReference>
<accession>A0A2T0M287</accession>
<keyword evidence="5" id="KW-1185">Reference proteome</keyword>
<organism evidence="4 5">
    <name type="scientific">Prauserella shujinwangii</name>
    <dbReference type="NCBI Taxonomy" id="1453103"/>
    <lineage>
        <taxon>Bacteria</taxon>
        <taxon>Bacillati</taxon>
        <taxon>Actinomycetota</taxon>
        <taxon>Actinomycetes</taxon>
        <taxon>Pseudonocardiales</taxon>
        <taxon>Pseudonocardiaceae</taxon>
        <taxon>Prauserella</taxon>
    </lineage>
</organism>
<evidence type="ECO:0000313" key="4">
    <source>
        <dbReference type="EMBL" id="PRX50868.1"/>
    </source>
</evidence>
<dbReference type="GO" id="GO:0005524">
    <property type="term" value="F:ATP binding"/>
    <property type="evidence" value="ECO:0007669"/>
    <property type="project" value="UniProtKB-KW"/>
</dbReference>
<keyword evidence="2" id="KW-0067">ATP-binding</keyword>
<evidence type="ECO:0000256" key="3">
    <source>
        <dbReference type="ARBA" id="ARBA00023186"/>
    </source>
</evidence>
<name>A0A2T0M287_9PSEU</name>
<evidence type="ECO:0000313" key="5">
    <source>
        <dbReference type="Proteomes" id="UP000238362"/>
    </source>
</evidence>
<dbReference type="Gene3D" id="3.30.420.40">
    <property type="match status" value="4"/>
</dbReference>
<reference evidence="4 5" key="1">
    <citation type="submission" date="2018-03" db="EMBL/GenBank/DDBJ databases">
        <title>Genomic Encyclopedia of Type Strains, Phase III (KMG-III): the genomes of soil and plant-associated and newly described type strains.</title>
        <authorList>
            <person name="Whitman W."/>
        </authorList>
    </citation>
    <scope>NUCLEOTIDE SEQUENCE [LARGE SCALE GENOMIC DNA]</scope>
    <source>
        <strain evidence="4 5">CGMCC 4.7125</strain>
    </source>
</reference>
<dbReference type="Pfam" id="PF00012">
    <property type="entry name" value="HSP70"/>
    <property type="match status" value="2"/>
</dbReference>
<dbReference type="OrthoDB" id="9766019at2"/>
<protein>
    <submittedName>
        <fullName evidence="4">Putative chaperone protein</fullName>
    </submittedName>
</protein>
<dbReference type="InterPro" id="IPR043129">
    <property type="entry name" value="ATPase_NBD"/>
</dbReference>
<dbReference type="SUPFAM" id="SSF53067">
    <property type="entry name" value="Actin-like ATPase domain"/>
    <property type="match status" value="2"/>
</dbReference>
<keyword evidence="3" id="KW-0143">Chaperone</keyword>
<gene>
    <name evidence="4" type="ORF">B0I33_10119</name>
</gene>
<dbReference type="InterPro" id="IPR013126">
    <property type="entry name" value="Hsp_70_fam"/>
</dbReference>
<dbReference type="Proteomes" id="UP000238362">
    <property type="component" value="Unassembled WGS sequence"/>
</dbReference>
<evidence type="ECO:0000256" key="1">
    <source>
        <dbReference type="ARBA" id="ARBA00022741"/>
    </source>
</evidence>
<dbReference type="Gene3D" id="3.90.640.10">
    <property type="entry name" value="Actin, Chain A, domain 4"/>
    <property type="match status" value="1"/>
</dbReference>
<dbReference type="PANTHER" id="PTHR19375">
    <property type="entry name" value="HEAT SHOCK PROTEIN 70KDA"/>
    <property type="match status" value="1"/>
</dbReference>
<sequence>MSKPIAYGIDFGTTNTLLSVARDDAVDLLAVDGDSELLPSLVYLHRQPLRSAGTEAVRQYVLTARNQTRCGSCSLVHRTKNGPVTKCQAYTRGAGCFDSRLVSEMKRELAAADRDHTHSWARDFDYPDLVSTIFRALKRRADAAVGANVERVMVGHPVAFEGADGEKFADLQRLAKARIRMAARRAGFAEVELLEEPSAATLLEADEGMVLTADFGGGTFDVSIIELTATTGVVKALAGAPVGGTDLDGILFRRALFPVLGLADDGRKGLPNRYRNRFSRRDKALRTLGDADLAPILSELQRDGGFHGVEKLRAIIDNGWINELYDAVETAKRELSVETATTIRFDRPGVDIRVNVTRKQFEQWISRELSRVRQAVLDALTQAGLTADQIDLAACTGGSSLLPAFRRDLTDVFGEEKIEQREPYSAIALGLGLHARTLWHG</sequence>
<proteinExistence type="predicted"/>
<dbReference type="AlphaFoldDB" id="A0A2T0M287"/>
<dbReference type="EMBL" id="PVNH01000001">
    <property type="protein sequence ID" value="PRX50868.1"/>
    <property type="molecule type" value="Genomic_DNA"/>
</dbReference>
<dbReference type="GO" id="GO:0140662">
    <property type="term" value="F:ATP-dependent protein folding chaperone"/>
    <property type="evidence" value="ECO:0007669"/>
    <property type="project" value="InterPro"/>
</dbReference>